<evidence type="ECO:0000313" key="2">
    <source>
        <dbReference type="EMBL" id="SMF98438.1"/>
    </source>
</evidence>
<evidence type="ECO:0000313" key="3">
    <source>
        <dbReference type="Proteomes" id="UP000198460"/>
    </source>
</evidence>
<name>A0A238GZM1_9BURK</name>
<protein>
    <submittedName>
        <fullName evidence="2">Uncharacterized protein</fullName>
    </submittedName>
</protein>
<organism evidence="2 3">
    <name type="scientific">Burkholderia singularis</name>
    <dbReference type="NCBI Taxonomy" id="1503053"/>
    <lineage>
        <taxon>Bacteria</taxon>
        <taxon>Pseudomonadati</taxon>
        <taxon>Pseudomonadota</taxon>
        <taxon>Betaproteobacteria</taxon>
        <taxon>Burkholderiales</taxon>
        <taxon>Burkholderiaceae</taxon>
        <taxon>Burkholderia</taxon>
        <taxon>pseudomallei group</taxon>
    </lineage>
</organism>
<proteinExistence type="predicted"/>
<evidence type="ECO:0000256" key="1">
    <source>
        <dbReference type="SAM" id="MobiDB-lite"/>
    </source>
</evidence>
<dbReference type="EMBL" id="FXAN01000025">
    <property type="protein sequence ID" value="SMF98438.1"/>
    <property type="molecule type" value="Genomic_DNA"/>
</dbReference>
<reference evidence="2 3" key="1">
    <citation type="submission" date="2017-04" db="EMBL/GenBank/DDBJ databases">
        <authorList>
            <person name="Afonso C.L."/>
            <person name="Miller P.J."/>
            <person name="Scott M.A."/>
            <person name="Spackman E."/>
            <person name="Goraichik I."/>
            <person name="Dimitrov K.M."/>
            <person name="Suarez D.L."/>
            <person name="Swayne D.E."/>
        </authorList>
    </citation>
    <scope>NUCLEOTIDE SEQUENCE [LARGE SCALE GENOMIC DNA]</scope>
    <source>
        <strain evidence="2">LMG 28154</strain>
    </source>
</reference>
<dbReference type="Proteomes" id="UP000198460">
    <property type="component" value="Unassembled WGS sequence"/>
</dbReference>
<feature type="region of interest" description="Disordered" evidence="1">
    <location>
        <begin position="1"/>
        <end position="50"/>
    </location>
</feature>
<feature type="compositionally biased region" description="Basic residues" evidence="1">
    <location>
        <begin position="20"/>
        <end position="33"/>
    </location>
</feature>
<dbReference type="AlphaFoldDB" id="A0A238GZM1"/>
<accession>A0A238GZM1</accession>
<gene>
    <name evidence="2" type="ORF">BSIN_1723</name>
</gene>
<sequence length="50" mass="5194">MAPRVCPDFVKNGADGNGRRISHKNTARKKKPARGGLAAAGERPCGFSAA</sequence>